<dbReference type="OrthoDB" id="9801938at2"/>
<dbReference type="GO" id="GO:0035999">
    <property type="term" value="P:tetrahydrofolate interconversion"/>
    <property type="evidence" value="ECO:0007669"/>
    <property type="project" value="TreeGrafter"/>
</dbReference>
<dbReference type="KEGG" id="slh:YH65_08065"/>
<accession>A0A7U4RR27</accession>
<keyword evidence="2 4" id="KW-0547">Nucleotide-binding</keyword>
<dbReference type="AlphaFoldDB" id="A0A7U4RR27"/>
<dbReference type="RefSeq" id="WP_046551423.1">
    <property type="nucleotide sequence ID" value="NZ_CP011308.1"/>
</dbReference>
<dbReference type="NCBIfam" id="TIGR02727">
    <property type="entry name" value="MTHFS_bact"/>
    <property type="match status" value="1"/>
</dbReference>
<evidence type="ECO:0000313" key="7">
    <source>
        <dbReference type="Proteomes" id="UP000034444"/>
    </source>
</evidence>
<dbReference type="EMBL" id="CP011308">
    <property type="protein sequence ID" value="AKF25346.1"/>
    <property type="molecule type" value="Genomic_DNA"/>
</dbReference>
<dbReference type="Proteomes" id="UP000034444">
    <property type="component" value="Chromosome"/>
</dbReference>
<reference evidence="6 7" key="1">
    <citation type="submission" date="2015-04" db="EMBL/GenBank/DDBJ databases">
        <title>Complete genome sequence of Sulfurovum lithotrophicum ATCC BAA-797T.</title>
        <authorList>
            <person name="Ahn J."/>
            <person name="Park G."/>
            <person name="Jeon W."/>
            <person name="Jang Y."/>
            <person name="Jang M."/>
            <person name="Lee H."/>
            <person name="Lee H."/>
        </authorList>
    </citation>
    <scope>NUCLEOTIDE SEQUENCE [LARGE SCALE GENOMIC DNA]</scope>
    <source>
        <strain evidence="7">ATCC BAA-797 / 42BKT</strain>
    </source>
</reference>
<name>A0A7U4RR27_9BACT</name>
<protein>
    <recommendedName>
        <fullName evidence="5">5-formyltetrahydrofolate cyclo-ligase</fullName>
        <ecNumber evidence="5">6.3.3.2</ecNumber>
    </recommendedName>
</protein>
<comment type="cofactor">
    <cofactor evidence="5">
        <name>Mg(2+)</name>
        <dbReference type="ChEBI" id="CHEBI:18420"/>
    </cofactor>
</comment>
<evidence type="ECO:0000256" key="4">
    <source>
        <dbReference type="PIRSR" id="PIRSR006806-1"/>
    </source>
</evidence>
<dbReference type="GO" id="GO:0030272">
    <property type="term" value="F:5-formyltetrahydrofolate cyclo-ligase activity"/>
    <property type="evidence" value="ECO:0007669"/>
    <property type="project" value="UniProtKB-EC"/>
</dbReference>
<keyword evidence="3 4" id="KW-0067">ATP-binding</keyword>
<feature type="binding site" evidence="4">
    <location>
        <position position="56"/>
    </location>
    <ligand>
        <name>substrate</name>
    </ligand>
</feature>
<dbReference type="GO" id="GO:0009396">
    <property type="term" value="P:folic acid-containing compound biosynthetic process"/>
    <property type="evidence" value="ECO:0007669"/>
    <property type="project" value="TreeGrafter"/>
</dbReference>
<dbReference type="PIRSF" id="PIRSF006806">
    <property type="entry name" value="FTHF_cligase"/>
    <property type="match status" value="1"/>
</dbReference>
<reference evidence="7" key="2">
    <citation type="journal article" date="2017" name="Stand. Genomic Sci.">
        <title>Complete genome sequence of the sulfur-oxidizing chemolithoautotrophic Sulfurovum lithotrophicum 42BKTT.</title>
        <authorList>
            <person name="Jeon W."/>
            <person name="Priscilla L."/>
            <person name="Park G."/>
            <person name="Lee H."/>
            <person name="Lee N."/>
            <person name="Lee D."/>
            <person name="Kwon H."/>
            <person name="Ahn I."/>
            <person name="Lee C."/>
            <person name="Lee H."/>
            <person name="Ahn J."/>
        </authorList>
    </citation>
    <scope>NUCLEOTIDE SEQUENCE [LARGE SCALE GENOMIC DNA]</scope>
    <source>
        <strain evidence="7">ATCC BAA-797 / 42BKT</strain>
    </source>
</reference>
<evidence type="ECO:0000313" key="6">
    <source>
        <dbReference type="EMBL" id="AKF25346.1"/>
    </source>
</evidence>
<evidence type="ECO:0000256" key="1">
    <source>
        <dbReference type="ARBA" id="ARBA00010638"/>
    </source>
</evidence>
<feature type="binding site" evidence="4">
    <location>
        <begin position="134"/>
        <end position="142"/>
    </location>
    <ligand>
        <name>ATP</name>
        <dbReference type="ChEBI" id="CHEBI:30616"/>
    </ligand>
</feature>
<evidence type="ECO:0000256" key="2">
    <source>
        <dbReference type="ARBA" id="ARBA00022741"/>
    </source>
</evidence>
<dbReference type="Pfam" id="PF01812">
    <property type="entry name" value="5-FTHF_cyc-lig"/>
    <property type="match status" value="1"/>
</dbReference>
<sequence>MEVIRKERRKKQFRQRCLERLKEISRKNNYVKDKKVLSKLYEIIEEMDARVIMLYLPLELEVNLYPLIKVLRRQRRQLYVPFMEGKSFSLVKYRYPLKTKRFGIKEPKYSRQFRKKKIDIAIVPIVGVDLTHRRVGFGKGMYDRFFEKEMKNIGTTVFVARQLCYSSQIVTDGHDVRADRIVVP</sequence>
<comment type="catalytic activity">
    <reaction evidence="5">
        <text>(6S)-5-formyl-5,6,7,8-tetrahydrofolate + ATP = (6R)-5,10-methenyltetrahydrofolate + ADP + phosphate</text>
        <dbReference type="Rhea" id="RHEA:10488"/>
        <dbReference type="ChEBI" id="CHEBI:30616"/>
        <dbReference type="ChEBI" id="CHEBI:43474"/>
        <dbReference type="ChEBI" id="CHEBI:57455"/>
        <dbReference type="ChEBI" id="CHEBI:57457"/>
        <dbReference type="ChEBI" id="CHEBI:456216"/>
        <dbReference type="EC" id="6.3.3.2"/>
    </reaction>
</comment>
<dbReference type="Gene3D" id="3.40.50.10420">
    <property type="entry name" value="NagB/RpiA/CoA transferase-like"/>
    <property type="match status" value="1"/>
</dbReference>
<feature type="binding site" evidence="4">
    <location>
        <begin position="10"/>
        <end position="14"/>
    </location>
    <ligand>
        <name>ATP</name>
        <dbReference type="ChEBI" id="CHEBI:30616"/>
    </ligand>
</feature>
<evidence type="ECO:0000256" key="5">
    <source>
        <dbReference type="RuleBase" id="RU361279"/>
    </source>
</evidence>
<feature type="binding site" evidence="4">
    <location>
        <position position="61"/>
    </location>
    <ligand>
        <name>substrate</name>
    </ligand>
</feature>
<evidence type="ECO:0000256" key="3">
    <source>
        <dbReference type="ARBA" id="ARBA00022840"/>
    </source>
</evidence>
<dbReference type="PANTHER" id="PTHR23407:SF1">
    <property type="entry name" value="5-FORMYLTETRAHYDROFOLATE CYCLO-LIGASE"/>
    <property type="match status" value="1"/>
</dbReference>
<dbReference type="EC" id="6.3.3.2" evidence="5"/>
<comment type="similarity">
    <text evidence="1 5">Belongs to the 5-formyltetrahydrofolate cyclo-ligase family.</text>
</comment>
<keyword evidence="6" id="KW-0436">Ligase</keyword>
<dbReference type="InterPro" id="IPR024185">
    <property type="entry name" value="FTHF_cligase-like_sf"/>
</dbReference>
<dbReference type="GO" id="GO:0046872">
    <property type="term" value="F:metal ion binding"/>
    <property type="evidence" value="ECO:0007669"/>
    <property type="project" value="UniProtKB-KW"/>
</dbReference>
<dbReference type="SUPFAM" id="SSF100950">
    <property type="entry name" value="NagB/RpiA/CoA transferase-like"/>
    <property type="match status" value="1"/>
</dbReference>
<keyword evidence="5" id="KW-0460">Magnesium</keyword>
<dbReference type="InterPro" id="IPR037171">
    <property type="entry name" value="NagB/RpiA_transferase-like"/>
</dbReference>
<keyword evidence="7" id="KW-1185">Reference proteome</keyword>
<gene>
    <name evidence="6" type="ORF">YH65_08065</name>
</gene>
<organism evidence="6 7">
    <name type="scientific">Sulfurovum lithotrophicum</name>
    <dbReference type="NCBI Taxonomy" id="206403"/>
    <lineage>
        <taxon>Bacteria</taxon>
        <taxon>Pseudomonadati</taxon>
        <taxon>Campylobacterota</taxon>
        <taxon>Epsilonproteobacteria</taxon>
        <taxon>Campylobacterales</taxon>
        <taxon>Sulfurovaceae</taxon>
        <taxon>Sulfurovum</taxon>
    </lineage>
</organism>
<dbReference type="InterPro" id="IPR002698">
    <property type="entry name" value="FTHF_cligase"/>
</dbReference>
<dbReference type="GO" id="GO:0005524">
    <property type="term" value="F:ATP binding"/>
    <property type="evidence" value="ECO:0007669"/>
    <property type="project" value="UniProtKB-KW"/>
</dbReference>
<keyword evidence="5" id="KW-0479">Metal-binding</keyword>
<dbReference type="PANTHER" id="PTHR23407">
    <property type="entry name" value="ATPASE INHIBITOR/5-FORMYLTETRAHYDROFOLATE CYCLO-LIGASE"/>
    <property type="match status" value="1"/>
</dbReference>
<proteinExistence type="inferred from homology"/>